<dbReference type="GO" id="GO:0006826">
    <property type="term" value="P:iron ion transport"/>
    <property type="evidence" value="ECO:0007669"/>
    <property type="project" value="UniProtKB-KW"/>
</dbReference>
<dbReference type="FunCoup" id="A0A420WEW6">
    <property type="interactions" value="45"/>
</dbReference>
<evidence type="ECO:0000256" key="2">
    <source>
        <dbReference type="ARBA" id="ARBA00022448"/>
    </source>
</evidence>
<evidence type="ECO:0000256" key="11">
    <source>
        <dbReference type="PROSITE-ProRule" id="PRU01360"/>
    </source>
</evidence>
<dbReference type="OrthoDB" id="7313036at2"/>
<comment type="similarity">
    <text evidence="11 12">Belongs to the TonB-dependent receptor family.</text>
</comment>
<dbReference type="InterPro" id="IPR012910">
    <property type="entry name" value="Plug_dom"/>
</dbReference>
<dbReference type="AlphaFoldDB" id="A0A420WEW6"/>
<dbReference type="RefSeq" id="WP_121102331.1">
    <property type="nucleotide sequence ID" value="NZ_RBII01000002.1"/>
</dbReference>
<evidence type="ECO:0000259" key="15">
    <source>
        <dbReference type="Pfam" id="PF07715"/>
    </source>
</evidence>
<gene>
    <name evidence="16" type="ORF">DES40_2331</name>
</gene>
<dbReference type="Gene3D" id="2.40.170.20">
    <property type="entry name" value="TonB-dependent receptor, beta-barrel domain"/>
    <property type="match status" value="1"/>
</dbReference>
<evidence type="ECO:0000256" key="5">
    <source>
        <dbReference type="ARBA" id="ARBA00022692"/>
    </source>
</evidence>
<dbReference type="InterPro" id="IPR039426">
    <property type="entry name" value="TonB-dep_rcpt-like"/>
</dbReference>
<evidence type="ECO:0000256" key="8">
    <source>
        <dbReference type="ARBA" id="ARBA00023077"/>
    </source>
</evidence>
<dbReference type="Pfam" id="PF07715">
    <property type="entry name" value="Plug"/>
    <property type="match status" value="1"/>
</dbReference>
<dbReference type="InterPro" id="IPR000531">
    <property type="entry name" value="Beta-barrel_TonB"/>
</dbReference>
<feature type="signal peptide" evidence="13">
    <location>
        <begin position="1"/>
        <end position="26"/>
    </location>
</feature>
<sequence>MNKQTALSASLSVLAASLLMSPSAQAQNRQSAIDVLTDEIVVTATKKTDAEGIQDVPIAITAFSGGTLEALKVRTLEDLSYSAPNVALDDIGTSRGGANFSIRGLGVNSSIPSIDPTVGLFVDGVYMGVTSGVLFDVFDLDSVEVLRGPQGILFGRNTTGGAVLLNTGDPTDELEYSLRYAVDGPVDSGRGGVNVYGQGVISGPLIKDKLNGKLGVYYNNDAGYFKNVETGNNVGQQETYILRAGLEFTPSENIRFLAKGDYFNNKGQGPVGQNRGLYERDSFDFAIDNEGSQTGETYFGVLKTEIDVDFGDGRITNIFGYRDAVGTTNGDIDSTPLNLFHSTTDFAQDQISNELRYNGTFGRADVTTGVFYFDQDVAYTETRELQRALTPTPLPIFYGGGYQAHSVFGLFGAVDYSLTEALKLQLGIRYSEEEKDAGITYIQARNPCSVVEGTCPVTGTNMDVPGFLGGGLNNGFTDSDKWSNWSPKVGLQYLPNENSQVFANWTRGYRSGGYNFRITNPAAFEGFFPPGSDRATREEKVDSYEIGTKIEFADRRAQLNGSVFVTKINDMQRELNLSDPVRGVLQNIINTADATIKGVEIEGRLKATDNLLFTGNIGIIDGDYDTILNDISGDGIVDDTDLALDIPRLAPLTFGAGVIHDMDMGDSGTVTSRLNFQRREEFAYTDTNFGFIQAADILDANITWNTPLEGVAISIFGKNLLDEVQAGNDTQLPFGGNLAGFIPGATNLANGVNSPYDNAPAVGTLSPLKKGRRLGIELTIKG</sequence>
<dbReference type="PROSITE" id="PS52016">
    <property type="entry name" value="TONB_DEPENDENT_REC_3"/>
    <property type="match status" value="1"/>
</dbReference>
<feature type="chain" id="PRO_5019525888" evidence="13">
    <location>
        <begin position="27"/>
        <end position="782"/>
    </location>
</feature>
<reference evidence="16 17" key="1">
    <citation type="submission" date="2018-10" db="EMBL/GenBank/DDBJ databases">
        <title>Genomic Encyclopedia of Type Strains, Phase IV (KMG-IV): sequencing the most valuable type-strain genomes for metagenomic binning, comparative biology and taxonomic classification.</title>
        <authorList>
            <person name="Goeker M."/>
        </authorList>
    </citation>
    <scope>NUCLEOTIDE SEQUENCE [LARGE SCALE GENOMIC DNA]</scope>
    <source>
        <strain evidence="16 17">DSM 22008</strain>
    </source>
</reference>
<evidence type="ECO:0000256" key="1">
    <source>
        <dbReference type="ARBA" id="ARBA00004571"/>
    </source>
</evidence>
<dbReference type="Proteomes" id="UP000282211">
    <property type="component" value="Unassembled WGS sequence"/>
</dbReference>
<keyword evidence="9 11" id="KW-0472">Membrane</keyword>
<accession>A0A420WEW6</accession>
<feature type="domain" description="TonB-dependent receptor plug" evidence="15">
    <location>
        <begin position="54"/>
        <end position="162"/>
    </location>
</feature>
<dbReference type="InterPro" id="IPR036942">
    <property type="entry name" value="Beta-barrel_TonB_sf"/>
</dbReference>
<dbReference type="InParanoid" id="A0A420WEW6"/>
<dbReference type="EMBL" id="RBII01000002">
    <property type="protein sequence ID" value="RKQ69530.1"/>
    <property type="molecule type" value="Genomic_DNA"/>
</dbReference>
<keyword evidence="16" id="KW-0675">Receptor</keyword>
<name>A0A420WEW6_9PROT</name>
<dbReference type="GO" id="GO:0009279">
    <property type="term" value="C:cell outer membrane"/>
    <property type="evidence" value="ECO:0007669"/>
    <property type="project" value="UniProtKB-SubCell"/>
</dbReference>
<evidence type="ECO:0000256" key="13">
    <source>
        <dbReference type="SAM" id="SignalP"/>
    </source>
</evidence>
<keyword evidence="6" id="KW-0408">Iron</keyword>
<keyword evidence="3 11" id="KW-1134">Transmembrane beta strand</keyword>
<keyword evidence="2 11" id="KW-0813">Transport</keyword>
<protein>
    <submittedName>
        <fullName evidence="16">Iron complex outermembrane receptor protein</fullName>
    </submittedName>
</protein>
<keyword evidence="7" id="KW-0406">Ion transport</keyword>
<keyword evidence="8 12" id="KW-0798">TonB box</keyword>
<proteinExistence type="inferred from homology"/>
<comment type="caution">
    <text evidence="16">The sequence shown here is derived from an EMBL/GenBank/DDBJ whole genome shotgun (WGS) entry which is preliminary data.</text>
</comment>
<organism evidence="16 17">
    <name type="scientific">Litorimonas taeanensis</name>
    <dbReference type="NCBI Taxonomy" id="568099"/>
    <lineage>
        <taxon>Bacteria</taxon>
        <taxon>Pseudomonadati</taxon>
        <taxon>Pseudomonadota</taxon>
        <taxon>Alphaproteobacteria</taxon>
        <taxon>Maricaulales</taxon>
        <taxon>Robiginitomaculaceae</taxon>
    </lineage>
</organism>
<evidence type="ECO:0000256" key="12">
    <source>
        <dbReference type="RuleBase" id="RU003357"/>
    </source>
</evidence>
<evidence type="ECO:0000256" key="9">
    <source>
        <dbReference type="ARBA" id="ARBA00023136"/>
    </source>
</evidence>
<feature type="domain" description="TonB-dependent receptor-like beta-barrel" evidence="14">
    <location>
        <begin position="258"/>
        <end position="720"/>
    </location>
</feature>
<evidence type="ECO:0000256" key="4">
    <source>
        <dbReference type="ARBA" id="ARBA00022496"/>
    </source>
</evidence>
<dbReference type="Pfam" id="PF00593">
    <property type="entry name" value="TonB_dep_Rec_b-barrel"/>
    <property type="match status" value="1"/>
</dbReference>
<keyword evidence="4" id="KW-0410">Iron transport</keyword>
<keyword evidence="17" id="KW-1185">Reference proteome</keyword>
<evidence type="ECO:0000313" key="17">
    <source>
        <dbReference type="Proteomes" id="UP000282211"/>
    </source>
</evidence>
<dbReference type="PANTHER" id="PTHR32552">
    <property type="entry name" value="FERRICHROME IRON RECEPTOR-RELATED"/>
    <property type="match status" value="1"/>
</dbReference>
<dbReference type="PANTHER" id="PTHR32552:SF81">
    <property type="entry name" value="TONB-DEPENDENT OUTER MEMBRANE RECEPTOR"/>
    <property type="match status" value="1"/>
</dbReference>
<evidence type="ECO:0000259" key="14">
    <source>
        <dbReference type="Pfam" id="PF00593"/>
    </source>
</evidence>
<keyword evidence="13" id="KW-0732">Signal</keyword>
<keyword evidence="5 11" id="KW-0812">Transmembrane</keyword>
<dbReference type="SUPFAM" id="SSF56935">
    <property type="entry name" value="Porins"/>
    <property type="match status" value="1"/>
</dbReference>
<keyword evidence="10 11" id="KW-0998">Cell outer membrane</keyword>
<evidence type="ECO:0000256" key="3">
    <source>
        <dbReference type="ARBA" id="ARBA00022452"/>
    </source>
</evidence>
<evidence type="ECO:0000256" key="10">
    <source>
        <dbReference type="ARBA" id="ARBA00023237"/>
    </source>
</evidence>
<evidence type="ECO:0000256" key="6">
    <source>
        <dbReference type="ARBA" id="ARBA00023004"/>
    </source>
</evidence>
<comment type="subcellular location">
    <subcellularLocation>
        <location evidence="1 11">Cell outer membrane</location>
        <topology evidence="1 11">Multi-pass membrane protein</topology>
    </subcellularLocation>
</comment>
<evidence type="ECO:0000313" key="16">
    <source>
        <dbReference type="EMBL" id="RKQ69530.1"/>
    </source>
</evidence>
<evidence type="ECO:0000256" key="7">
    <source>
        <dbReference type="ARBA" id="ARBA00023065"/>
    </source>
</evidence>